<reference evidence="4 5" key="1">
    <citation type="journal article" date="2009" name="Nature">
        <title>Evolution of pathogenicity and sexual reproduction in eight Candida genomes.</title>
        <authorList>
            <person name="Butler G."/>
            <person name="Rasmussen M.D."/>
            <person name="Lin M.F."/>
            <person name="Santos M.A."/>
            <person name="Sakthikumar S."/>
            <person name="Munro C.A."/>
            <person name="Rheinbay E."/>
            <person name="Grabherr M."/>
            <person name="Forche A."/>
            <person name="Reedy J.L."/>
            <person name="Agrafioti I."/>
            <person name="Arnaud M.B."/>
            <person name="Bates S."/>
            <person name="Brown A.J."/>
            <person name="Brunke S."/>
            <person name="Costanzo M.C."/>
            <person name="Fitzpatrick D.A."/>
            <person name="de Groot P.W."/>
            <person name="Harris D."/>
            <person name="Hoyer L.L."/>
            <person name="Hube B."/>
            <person name="Klis F.M."/>
            <person name="Kodira C."/>
            <person name="Lennard N."/>
            <person name="Logue M.E."/>
            <person name="Martin R."/>
            <person name="Neiman A.M."/>
            <person name="Nikolaou E."/>
            <person name="Quail M.A."/>
            <person name="Quinn J."/>
            <person name="Santos M.C."/>
            <person name="Schmitzberger F.F."/>
            <person name="Sherlock G."/>
            <person name="Shah P."/>
            <person name="Silverstein K.A."/>
            <person name="Skrzypek M.S."/>
            <person name="Soll D."/>
            <person name="Staggs R."/>
            <person name="Stansfield I."/>
            <person name="Stumpf M.P."/>
            <person name="Sudbery P.E."/>
            <person name="Srikantha T."/>
            <person name="Zeng Q."/>
            <person name="Berman J."/>
            <person name="Berriman M."/>
            <person name="Heitman J."/>
            <person name="Gow N.A."/>
            <person name="Lorenz M.C."/>
            <person name="Birren B.W."/>
            <person name="Kellis M."/>
            <person name="Cuomo C.A."/>
        </authorList>
    </citation>
    <scope>NUCLEOTIDE SEQUENCE [LARGE SCALE GENOMIC DNA]</scope>
    <source>
        <strain evidence="5">ATCC 6260 / CBS 566 / DSM 6381 / JCM 1539 / NBRC 10279 / NRRL Y-324</strain>
    </source>
</reference>
<dbReference type="Proteomes" id="UP000001997">
    <property type="component" value="Unassembled WGS sequence"/>
</dbReference>
<dbReference type="Pfam" id="PF00172">
    <property type="entry name" value="Zn_clus"/>
    <property type="match status" value="1"/>
</dbReference>
<dbReference type="AlphaFoldDB" id="A5DKY1"/>
<keyword evidence="5" id="KW-1185">Reference proteome</keyword>
<keyword evidence="2" id="KW-0539">Nucleus</keyword>
<dbReference type="GO" id="GO:0005634">
    <property type="term" value="C:nucleus"/>
    <property type="evidence" value="ECO:0007669"/>
    <property type="project" value="UniProtKB-SubCell"/>
</dbReference>
<proteinExistence type="predicted"/>
<evidence type="ECO:0000256" key="1">
    <source>
        <dbReference type="ARBA" id="ARBA00004123"/>
    </source>
</evidence>
<dbReference type="EMBL" id="CH408158">
    <property type="protein sequence ID" value="EDK39834.2"/>
    <property type="molecule type" value="Genomic_DNA"/>
</dbReference>
<dbReference type="SUPFAM" id="SSF57701">
    <property type="entry name" value="Zn2/Cys6 DNA-binding domain"/>
    <property type="match status" value="1"/>
</dbReference>
<sequence>MPRRPTLTCRRCREKRIKCDKESPCSSCIKNKTPNLCVFDENNDLLSIKGGMASHVFKVSKSVTKKPKAKVTKLATDMPDHYVTGHEDTIDFHDLYFEDNTTSSARSPLEWSFIERKEPALRFLQTWKISTDNTPQERSGVEDQRPLVERIEEVLPRKKRCFAFNQVLF</sequence>
<evidence type="ECO:0000259" key="3">
    <source>
        <dbReference type="PROSITE" id="PS50048"/>
    </source>
</evidence>
<dbReference type="OrthoDB" id="1747771at2759"/>
<evidence type="ECO:0000313" key="4">
    <source>
        <dbReference type="EMBL" id="EDK39834.2"/>
    </source>
</evidence>
<dbReference type="PROSITE" id="PS00463">
    <property type="entry name" value="ZN2_CY6_FUNGAL_1"/>
    <property type="match status" value="1"/>
</dbReference>
<gene>
    <name evidence="4" type="ORF">PGUG_03932</name>
</gene>
<evidence type="ECO:0000313" key="5">
    <source>
        <dbReference type="Proteomes" id="UP000001997"/>
    </source>
</evidence>
<evidence type="ECO:0000256" key="2">
    <source>
        <dbReference type="ARBA" id="ARBA00023242"/>
    </source>
</evidence>
<dbReference type="InterPro" id="IPR001138">
    <property type="entry name" value="Zn2Cys6_DnaBD"/>
</dbReference>
<comment type="subcellular location">
    <subcellularLocation>
        <location evidence="1">Nucleus</location>
    </subcellularLocation>
</comment>
<feature type="domain" description="Zn(2)-C6 fungal-type" evidence="3">
    <location>
        <begin position="8"/>
        <end position="39"/>
    </location>
</feature>
<dbReference type="HOGENOM" id="CLU_1579100_0_0_1"/>
<dbReference type="VEuPathDB" id="FungiDB:PGUG_03932"/>
<dbReference type="Gene3D" id="4.10.240.10">
    <property type="entry name" value="Zn(2)-C6 fungal-type DNA-binding domain"/>
    <property type="match status" value="1"/>
</dbReference>
<organism evidence="4 5">
    <name type="scientific">Meyerozyma guilliermondii (strain ATCC 6260 / CBS 566 / DSM 6381 / JCM 1539 / NBRC 10279 / NRRL Y-324)</name>
    <name type="common">Yeast</name>
    <name type="synonym">Candida guilliermondii</name>
    <dbReference type="NCBI Taxonomy" id="294746"/>
    <lineage>
        <taxon>Eukaryota</taxon>
        <taxon>Fungi</taxon>
        <taxon>Dikarya</taxon>
        <taxon>Ascomycota</taxon>
        <taxon>Saccharomycotina</taxon>
        <taxon>Pichiomycetes</taxon>
        <taxon>Debaryomycetaceae</taxon>
        <taxon>Meyerozyma</taxon>
    </lineage>
</organism>
<dbReference type="SMART" id="SM00066">
    <property type="entry name" value="GAL4"/>
    <property type="match status" value="1"/>
</dbReference>
<dbReference type="InterPro" id="IPR050613">
    <property type="entry name" value="Sec_Metabolite_Reg"/>
</dbReference>
<dbReference type="GeneID" id="5125789"/>
<dbReference type="PROSITE" id="PS50048">
    <property type="entry name" value="ZN2_CY6_FUNGAL_2"/>
    <property type="match status" value="1"/>
</dbReference>
<accession>A5DKY1</accession>
<protein>
    <recommendedName>
        <fullName evidence="3">Zn(2)-C6 fungal-type domain-containing protein</fullName>
    </recommendedName>
</protein>
<dbReference type="InParanoid" id="A5DKY1"/>
<dbReference type="InterPro" id="IPR036864">
    <property type="entry name" value="Zn2-C6_fun-type_DNA-bd_sf"/>
</dbReference>
<dbReference type="GO" id="GO:0000981">
    <property type="term" value="F:DNA-binding transcription factor activity, RNA polymerase II-specific"/>
    <property type="evidence" value="ECO:0007669"/>
    <property type="project" value="InterPro"/>
</dbReference>
<dbReference type="KEGG" id="pgu:PGUG_03932"/>
<dbReference type="GO" id="GO:0008270">
    <property type="term" value="F:zinc ion binding"/>
    <property type="evidence" value="ECO:0007669"/>
    <property type="project" value="InterPro"/>
</dbReference>
<dbReference type="RefSeq" id="XP_001484551.2">
    <property type="nucleotide sequence ID" value="XM_001484501.1"/>
</dbReference>
<name>A5DKY1_PICGU</name>
<dbReference type="PANTHER" id="PTHR31001">
    <property type="entry name" value="UNCHARACTERIZED TRANSCRIPTIONAL REGULATORY PROTEIN"/>
    <property type="match status" value="1"/>
</dbReference>
<dbReference type="PANTHER" id="PTHR31001:SF90">
    <property type="entry name" value="CENTROMERE DNA-BINDING PROTEIN COMPLEX CBF3 SUBUNIT B"/>
    <property type="match status" value="1"/>
</dbReference>
<dbReference type="CDD" id="cd00067">
    <property type="entry name" value="GAL4"/>
    <property type="match status" value="1"/>
</dbReference>